<dbReference type="AlphaFoldDB" id="A0AAD9FN58"/>
<dbReference type="GO" id="GO:0005634">
    <property type="term" value="C:nucleus"/>
    <property type="evidence" value="ECO:0007669"/>
    <property type="project" value="UniProtKB-SubCell"/>
</dbReference>
<dbReference type="Proteomes" id="UP001182556">
    <property type="component" value="Unassembled WGS sequence"/>
</dbReference>
<dbReference type="InterPro" id="IPR021858">
    <property type="entry name" value="Fun_TF"/>
</dbReference>
<feature type="region of interest" description="Disordered" evidence="3">
    <location>
        <begin position="1"/>
        <end position="23"/>
    </location>
</feature>
<keyword evidence="6" id="KW-1185">Reference proteome</keyword>
<dbReference type="PROSITE" id="PS50048">
    <property type="entry name" value="ZN2_CY6_FUNGAL_2"/>
    <property type="match status" value="1"/>
</dbReference>
<feature type="domain" description="Zn(2)-C6 fungal-type" evidence="4">
    <location>
        <begin position="32"/>
        <end position="62"/>
    </location>
</feature>
<feature type="compositionally biased region" description="Low complexity" evidence="3">
    <location>
        <begin position="74"/>
        <end position="85"/>
    </location>
</feature>
<dbReference type="Gene3D" id="4.10.240.10">
    <property type="entry name" value="Zn(2)-C6 fungal-type DNA-binding domain"/>
    <property type="match status" value="1"/>
</dbReference>
<feature type="compositionally biased region" description="Polar residues" evidence="3">
    <location>
        <begin position="1"/>
        <end position="16"/>
    </location>
</feature>
<protein>
    <submittedName>
        <fullName evidence="5">Fungal-specific transcription factor domain-containing protein</fullName>
    </submittedName>
</protein>
<dbReference type="PANTHER" id="PTHR37534">
    <property type="entry name" value="TRANSCRIPTIONAL ACTIVATOR PROTEIN UGA3"/>
    <property type="match status" value="1"/>
</dbReference>
<dbReference type="GO" id="GO:0008270">
    <property type="term" value="F:zinc ion binding"/>
    <property type="evidence" value="ECO:0007669"/>
    <property type="project" value="InterPro"/>
</dbReference>
<dbReference type="InterPro" id="IPR001138">
    <property type="entry name" value="Zn2Cys6_DnaBD"/>
</dbReference>
<dbReference type="GO" id="GO:0000981">
    <property type="term" value="F:DNA-binding transcription factor activity, RNA polymerase II-specific"/>
    <property type="evidence" value="ECO:0007669"/>
    <property type="project" value="InterPro"/>
</dbReference>
<evidence type="ECO:0000313" key="5">
    <source>
        <dbReference type="EMBL" id="KAK1922874.1"/>
    </source>
</evidence>
<dbReference type="EMBL" id="JAODAN010000007">
    <property type="protein sequence ID" value="KAK1922874.1"/>
    <property type="molecule type" value="Genomic_DNA"/>
</dbReference>
<feature type="region of interest" description="Disordered" evidence="3">
    <location>
        <begin position="59"/>
        <end position="114"/>
    </location>
</feature>
<evidence type="ECO:0000256" key="3">
    <source>
        <dbReference type="SAM" id="MobiDB-lite"/>
    </source>
</evidence>
<evidence type="ECO:0000256" key="2">
    <source>
        <dbReference type="ARBA" id="ARBA00023242"/>
    </source>
</evidence>
<organism evidence="5 6">
    <name type="scientific">Papiliotrema laurentii</name>
    <name type="common">Cryptococcus laurentii</name>
    <dbReference type="NCBI Taxonomy" id="5418"/>
    <lineage>
        <taxon>Eukaryota</taxon>
        <taxon>Fungi</taxon>
        <taxon>Dikarya</taxon>
        <taxon>Basidiomycota</taxon>
        <taxon>Agaricomycotina</taxon>
        <taxon>Tremellomycetes</taxon>
        <taxon>Tremellales</taxon>
        <taxon>Rhynchogastremaceae</taxon>
        <taxon>Papiliotrema</taxon>
    </lineage>
</organism>
<keyword evidence="2" id="KW-0539">Nucleus</keyword>
<comment type="caution">
    <text evidence="5">The sequence shown here is derived from an EMBL/GenBank/DDBJ whole genome shotgun (WGS) entry which is preliminary data.</text>
</comment>
<dbReference type="Pfam" id="PF00172">
    <property type="entry name" value="Zn_clus"/>
    <property type="match status" value="1"/>
</dbReference>
<dbReference type="InterPro" id="IPR036864">
    <property type="entry name" value="Zn2-C6_fun-type_DNA-bd_sf"/>
</dbReference>
<dbReference type="Pfam" id="PF11951">
    <property type="entry name" value="Fungal_trans_2"/>
    <property type="match status" value="1"/>
</dbReference>
<dbReference type="SUPFAM" id="SSF57701">
    <property type="entry name" value="Zn2/Cys6 DNA-binding domain"/>
    <property type="match status" value="1"/>
</dbReference>
<evidence type="ECO:0000259" key="4">
    <source>
        <dbReference type="PROSITE" id="PS50048"/>
    </source>
</evidence>
<dbReference type="SMART" id="SM00066">
    <property type="entry name" value="GAL4"/>
    <property type="match status" value="1"/>
</dbReference>
<comment type="subcellular location">
    <subcellularLocation>
        <location evidence="1">Nucleus</location>
    </subcellularLocation>
</comment>
<sequence>MSASPLCTLPISPTSTESRKRQRQCFTRSKSGCLTCRRQKKKCDEGRPECTRCVALKKTCDYPPESPRSTLGRTPTPQSHPTPSSVRVEADLVGEPSSESRSEQQPERPASTLFDHDYPEWLLADIGVENEAVSNVPRMDDIAPASAVAPVLSDMNNLPALSHDIAGSFSETLGSSDPFWELFSQPLTQPVIPLLSTSPSLPITPSAQLQPSGAVLSVPLTCDSSLWSSFVDSSLWHTRPVSGTDTDRPLLEHFSTFASTTIVVRHTPTSASAFFAELADKATQDNQAALMHSVLCTSAVHLANWAAKVNDLDKAVHFSQVAAQHRAQALHLLRIASAKREGFDEEIMAATMVLLTLSGVLRGDTDVMPSFLRRTSTMLARIKQPREDTLLPAVSALHSLYTSIHAVASGQQVDINTLFPRLDKRDIWDKRSHDVVESVLGIRKEMLLLFMRVHSLVVEHDTITAAMERDNKDDELAMMQIELHSECSTIETELRSKAQWTAKYVTDCVERTRIGHECFRLVINMMILREIFKHPSSHPRAQHLCAEAIDWMEKCPLGMEIGLILPQIILGTEASETLQGRYRAFYTRCNWKGSAPPRIASEILEEAWKRRRESQDVSWRTMMLEKGSPVLI</sequence>
<evidence type="ECO:0000313" key="6">
    <source>
        <dbReference type="Proteomes" id="UP001182556"/>
    </source>
</evidence>
<proteinExistence type="predicted"/>
<name>A0AAD9FN58_PAPLA</name>
<gene>
    <name evidence="5" type="ORF">DB88DRAFT_493015</name>
</gene>
<evidence type="ECO:0000256" key="1">
    <source>
        <dbReference type="ARBA" id="ARBA00004123"/>
    </source>
</evidence>
<reference evidence="5" key="1">
    <citation type="submission" date="2023-02" db="EMBL/GenBank/DDBJ databases">
        <title>Identification and recombinant expression of a fungal hydrolase from Papiliotrema laurentii that hydrolyzes apple cutin and clears colloidal polyester polyurethane.</title>
        <authorList>
            <consortium name="DOE Joint Genome Institute"/>
            <person name="Roman V.A."/>
            <person name="Bojanowski C."/>
            <person name="Crable B.R."/>
            <person name="Wagner D.N."/>
            <person name="Hung C.S."/>
            <person name="Nadeau L.J."/>
            <person name="Schratz L."/>
            <person name="Haridas S."/>
            <person name="Pangilinan J."/>
            <person name="Lipzen A."/>
            <person name="Na H."/>
            <person name="Yan M."/>
            <person name="Ng V."/>
            <person name="Grigoriev I.V."/>
            <person name="Spatafora J.W."/>
            <person name="Barlow D."/>
            <person name="Biffinger J."/>
            <person name="Kelley-Loughnane N."/>
            <person name="Varaljay V.A."/>
            <person name="Crookes-Goodson W.J."/>
        </authorList>
    </citation>
    <scope>NUCLEOTIDE SEQUENCE</scope>
    <source>
        <strain evidence="5">5307AH</strain>
    </source>
</reference>
<dbReference type="PANTHER" id="PTHR37534:SF20">
    <property type="entry name" value="PRO1A C6 ZINK-FINGER PROTEIN"/>
    <property type="match status" value="1"/>
</dbReference>
<dbReference type="PROSITE" id="PS00463">
    <property type="entry name" value="ZN2_CY6_FUNGAL_1"/>
    <property type="match status" value="1"/>
</dbReference>
<accession>A0AAD9FN58</accession>
<dbReference type="CDD" id="cd00067">
    <property type="entry name" value="GAL4"/>
    <property type="match status" value="1"/>
</dbReference>